<dbReference type="EMBL" id="JABBWK010000004">
    <property type="protein sequence ID" value="KAG1906557.1"/>
    <property type="molecule type" value="Genomic_DNA"/>
</dbReference>
<dbReference type="AlphaFoldDB" id="A0AAD4EI79"/>
<comment type="caution">
    <text evidence="1">The sequence shown here is derived from an EMBL/GenBank/DDBJ whole genome shotgun (WGS) entry which is preliminary data.</text>
</comment>
<name>A0AAD4EI79_9AGAM</name>
<accession>A0AAD4EI79</accession>
<protein>
    <recommendedName>
        <fullName evidence="3">HAT C-terminal dimerisation domain-containing protein</fullName>
    </recommendedName>
</protein>
<organism evidence="1 2">
    <name type="scientific">Suillus fuscotomentosus</name>
    <dbReference type="NCBI Taxonomy" id="1912939"/>
    <lineage>
        <taxon>Eukaryota</taxon>
        <taxon>Fungi</taxon>
        <taxon>Dikarya</taxon>
        <taxon>Basidiomycota</taxon>
        <taxon>Agaricomycotina</taxon>
        <taxon>Agaricomycetes</taxon>
        <taxon>Agaricomycetidae</taxon>
        <taxon>Boletales</taxon>
        <taxon>Suillineae</taxon>
        <taxon>Suillaceae</taxon>
        <taxon>Suillus</taxon>
    </lineage>
</organism>
<reference evidence="1" key="1">
    <citation type="journal article" date="2020" name="New Phytol.">
        <title>Comparative genomics reveals dynamic genome evolution in host specialist ectomycorrhizal fungi.</title>
        <authorList>
            <person name="Lofgren L.A."/>
            <person name="Nguyen N.H."/>
            <person name="Vilgalys R."/>
            <person name="Ruytinx J."/>
            <person name="Liao H.L."/>
            <person name="Branco S."/>
            <person name="Kuo A."/>
            <person name="LaButti K."/>
            <person name="Lipzen A."/>
            <person name="Andreopoulos W."/>
            <person name="Pangilinan J."/>
            <person name="Riley R."/>
            <person name="Hundley H."/>
            <person name="Na H."/>
            <person name="Barry K."/>
            <person name="Grigoriev I.V."/>
            <person name="Stajich J.E."/>
            <person name="Kennedy P.G."/>
        </authorList>
    </citation>
    <scope>NUCLEOTIDE SEQUENCE</scope>
    <source>
        <strain evidence="1">FC203</strain>
    </source>
</reference>
<evidence type="ECO:0000313" key="2">
    <source>
        <dbReference type="Proteomes" id="UP001195769"/>
    </source>
</evidence>
<gene>
    <name evidence="1" type="ORF">F5891DRAFT_975337</name>
</gene>
<evidence type="ECO:0000313" key="1">
    <source>
        <dbReference type="EMBL" id="KAG1906557.1"/>
    </source>
</evidence>
<keyword evidence="2" id="KW-1185">Reference proteome</keyword>
<dbReference type="RefSeq" id="XP_041232132.1">
    <property type="nucleotide sequence ID" value="XM_041376499.1"/>
</dbReference>
<proteinExistence type="predicted"/>
<evidence type="ECO:0008006" key="3">
    <source>
        <dbReference type="Google" id="ProtNLM"/>
    </source>
</evidence>
<dbReference type="GeneID" id="64670797"/>
<dbReference type="Proteomes" id="UP001195769">
    <property type="component" value="Unassembled WGS sequence"/>
</dbReference>
<sequence>MQLSTKIPGSAIAVEQVFSGGHNTVSLQRASLKPKTIRILMLVKLGQTDTGLSFEAINGDEKMKNILGQDFSAEAAGLFWKGKGKEDISLPMDDKDHVNDRDCADVENNKGGDSGQIVDEEINQSEHNDFSMDDTGIPFTYHNNPDWDWPDWDNQNDLSGPSPLQFPQLQASSSNSLVIVQPFSNFQLPVSNN</sequence>